<dbReference type="PANTHER" id="PTHR43265">
    <property type="entry name" value="ESTERASE ESTD"/>
    <property type="match status" value="1"/>
</dbReference>
<keyword evidence="3" id="KW-1185">Reference proteome</keyword>
<feature type="domain" description="Serine aminopeptidase S33" evidence="1">
    <location>
        <begin position="2"/>
        <end position="116"/>
    </location>
</feature>
<evidence type="ECO:0000313" key="3">
    <source>
        <dbReference type="Proteomes" id="UP000003511"/>
    </source>
</evidence>
<dbReference type="GO" id="GO:0052689">
    <property type="term" value="F:carboxylic ester hydrolase activity"/>
    <property type="evidence" value="ECO:0007669"/>
    <property type="project" value="TreeGrafter"/>
</dbReference>
<organism evidence="2 3">
    <name type="scientific">Candidatus Paraburkholderia kirkii UZHbot1</name>
    <dbReference type="NCBI Taxonomy" id="1055526"/>
    <lineage>
        <taxon>Bacteria</taxon>
        <taxon>Pseudomonadati</taxon>
        <taxon>Pseudomonadota</taxon>
        <taxon>Betaproteobacteria</taxon>
        <taxon>Burkholderiales</taxon>
        <taxon>Burkholderiaceae</taxon>
        <taxon>Paraburkholderia</taxon>
    </lineage>
</organism>
<dbReference type="AlphaFoldDB" id="G4MHM9"/>
<dbReference type="BioCyc" id="CBUR1055526:G10QW-1257-MONOMER"/>
<reference evidence="2 3" key="2">
    <citation type="submission" date="2011-10" db="EMBL/GenBank/DDBJ databases">
        <title>Draft genome sequence of Candidatus Burkholderia kirkii.</title>
        <authorList>
            <person name="Carlier A.L."/>
            <person name="Eberl L."/>
        </authorList>
    </citation>
    <scope>NUCLEOTIDE SEQUENCE [LARGE SCALE GENOMIC DNA]</scope>
    <source>
        <strain evidence="2 3">UZHbot1</strain>
    </source>
</reference>
<dbReference type="SUPFAM" id="SSF53474">
    <property type="entry name" value="alpha/beta-Hydrolases"/>
    <property type="match status" value="2"/>
</dbReference>
<dbReference type="EMBL" id="CAFE01000257">
    <property type="protein sequence ID" value="CCD40658.1"/>
    <property type="molecule type" value="Genomic_DNA"/>
</dbReference>
<dbReference type="PANTHER" id="PTHR43265:SF1">
    <property type="entry name" value="ESTERASE ESTD"/>
    <property type="match status" value="1"/>
</dbReference>
<sequence>MRHLAEALSARGLWVLRFDYHGTGDSAGADGAPDQFASSVEDVEAAMGWFRATTGVTHLTLCGFRVGAAFALEAALRKPVDELVLLAPVASGRVYMRELSIVHKTWLEQLAPSLRDMQQNDAPLNVLGQVYSDEFKPSLEAIDLVASVQNASSVPARRALIMNARAGGKDPLRDALAERGVEAQARPFEDLTGFVQERAFNALPRAAFDEAVQWMTHSVRQDTPATAPTAPANWPDLKIETPEAIEHPVSIGEEGLFGILWEPRTGTARGSMFLIANTSASSRVGDSRLSVRIARKLARRGVASLRFDARCRGDSPAAPGIVQSDRAFGRIYNSVATDDTACAARWLARQGYKSIFSFGVCSGAYHALKAALVEDSITGVVTVNLPTFKMPADNTPDALRQSTHNSMAGYALSMLDLQKWKAILRGEKNLTRALRFMMGYTVTRMRSRINTPRTLMSPAAAMETRPYPRAI</sequence>
<protein>
    <submittedName>
        <fullName evidence="2">Hydrolases of the alpha/beta superfamily</fullName>
    </submittedName>
</protein>
<dbReference type="STRING" id="1055526.BKIR_c76_4400"/>
<accession>G4MHM9</accession>
<dbReference type="HOGENOM" id="CLU_029181_0_0_4"/>
<dbReference type="Pfam" id="PF12146">
    <property type="entry name" value="Hydrolase_4"/>
    <property type="match status" value="1"/>
</dbReference>
<proteinExistence type="predicted"/>
<evidence type="ECO:0000313" key="2">
    <source>
        <dbReference type="EMBL" id="CCD40658.1"/>
    </source>
</evidence>
<comment type="caution">
    <text evidence="2">The sequence shown here is derived from an EMBL/GenBank/DDBJ whole genome shotgun (WGS) entry which is preliminary data.</text>
</comment>
<keyword evidence="2" id="KW-0378">Hydrolase</keyword>
<dbReference type="InterPro" id="IPR053145">
    <property type="entry name" value="AB_hydrolase_Est10"/>
</dbReference>
<gene>
    <name evidence="2" type="ORF">BKIR_c76_4400</name>
</gene>
<dbReference type="InterPro" id="IPR029058">
    <property type="entry name" value="AB_hydrolase_fold"/>
</dbReference>
<reference evidence="2 3" key="1">
    <citation type="submission" date="2011-09" db="EMBL/GenBank/DDBJ databases">
        <authorList>
            <person name="Carlier A."/>
        </authorList>
    </citation>
    <scope>NUCLEOTIDE SEQUENCE [LARGE SCALE GENOMIC DNA]</scope>
    <source>
        <strain evidence="2 3">UZHbot1</strain>
    </source>
</reference>
<evidence type="ECO:0000259" key="1">
    <source>
        <dbReference type="Pfam" id="PF12146"/>
    </source>
</evidence>
<dbReference type="InterPro" id="IPR022742">
    <property type="entry name" value="Hydrolase_4"/>
</dbReference>
<name>G4MHM9_9BURK</name>
<dbReference type="Proteomes" id="UP000003511">
    <property type="component" value="Unassembled WGS sequence"/>
</dbReference>
<dbReference type="Gene3D" id="3.40.50.1820">
    <property type="entry name" value="alpha/beta hydrolase"/>
    <property type="match status" value="2"/>
</dbReference>